<gene>
    <name evidence="2" type="ORF">BN1211_2537</name>
</gene>
<dbReference type="EMBL" id="CDQK01000003">
    <property type="protein sequence ID" value="CEP22245.1"/>
    <property type="molecule type" value="Genomic_DNA"/>
</dbReference>
<dbReference type="AlphaFoldDB" id="A0A0H5C2S2"/>
<protein>
    <recommendedName>
        <fullName evidence="4">Altered inheritance of mitochondria protein 44</fullName>
    </recommendedName>
</protein>
<evidence type="ECO:0000256" key="1">
    <source>
        <dbReference type="SAM" id="MobiDB-lite"/>
    </source>
</evidence>
<feature type="region of interest" description="Disordered" evidence="1">
    <location>
        <begin position="129"/>
        <end position="162"/>
    </location>
</feature>
<organism evidence="2 3">
    <name type="scientific">Cyberlindnera jadinii (strain ATCC 18201 / CBS 1600 / BCRC 20928 / JCM 3617 / NBRC 0987 / NRRL Y-1542)</name>
    <name type="common">Torula yeast</name>
    <name type="synonym">Candida utilis</name>
    <dbReference type="NCBI Taxonomy" id="983966"/>
    <lineage>
        <taxon>Eukaryota</taxon>
        <taxon>Fungi</taxon>
        <taxon>Dikarya</taxon>
        <taxon>Ascomycota</taxon>
        <taxon>Saccharomycotina</taxon>
        <taxon>Saccharomycetes</taxon>
        <taxon>Phaffomycetales</taxon>
        <taxon>Phaffomycetaceae</taxon>
        <taxon>Cyberlindnera</taxon>
    </lineage>
</organism>
<dbReference type="Proteomes" id="UP000038830">
    <property type="component" value="Unassembled WGS sequence"/>
</dbReference>
<feature type="compositionally biased region" description="Polar residues" evidence="1">
    <location>
        <begin position="129"/>
        <end position="156"/>
    </location>
</feature>
<name>A0A0H5C2S2_CYBJN</name>
<evidence type="ECO:0008006" key="4">
    <source>
        <dbReference type="Google" id="ProtNLM"/>
    </source>
</evidence>
<reference evidence="3" key="1">
    <citation type="journal article" date="2015" name="J. Biotechnol.">
        <title>The structure of the Cyberlindnera jadinii genome and its relation to Candida utilis analyzed by the occurrence of single nucleotide polymorphisms.</title>
        <authorList>
            <person name="Rupp O."/>
            <person name="Brinkrolf K."/>
            <person name="Buerth C."/>
            <person name="Kunigo M."/>
            <person name="Schneider J."/>
            <person name="Jaenicke S."/>
            <person name="Goesmann A."/>
            <person name="Puehler A."/>
            <person name="Jaeger K.-E."/>
            <person name="Ernst J.F."/>
        </authorList>
    </citation>
    <scope>NUCLEOTIDE SEQUENCE [LARGE SCALE GENOMIC DNA]</scope>
    <source>
        <strain evidence="3">ATCC 18201 / CBS 1600 / BCRC 20928 / JCM 3617 / NBRC 0987 / NRRL Y-1542</strain>
    </source>
</reference>
<feature type="region of interest" description="Disordered" evidence="1">
    <location>
        <begin position="1"/>
        <end position="38"/>
    </location>
</feature>
<feature type="compositionally biased region" description="Polar residues" evidence="1">
    <location>
        <begin position="1"/>
        <end position="11"/>
    </location>
</feature>
<accession>A0A0H5C2S2</accession>
<proteinExistence type="predicted"/>
<evidence type="ECO:0000313" key="2">
    <source>
        <dbReference type="EMBL" id="CEP22245.1"/>
    </source>
</evidence>
<evidence type="ECO:0000313" key="3">
    <source>
        <dbReference type="Proteomes" id="UP000038830"/>
    </source>
</evidence>
<feature type="region of interest" description="Disordered" evidence="1">
    <location>
        <begin position="433"/>
        <end position="453"/>
    </location>
</feature>
<sequence length="517" mass="58414">MNEMESLQRTATYDGPQMGFQFPYSESGHGESHQGSGSLPAPVMMSYYQTGGDSSFSAHSFIDFSDVSVSNHDQSQANFSFDNSIDVSIPTQSNTSYQITHGSRSVATTSLGREDSTIKRMKLSRDLTKSSIKRTASVKRQSSLRIPQSRVSSNRAARSEDESLYEKTSLKRSKAIKYKIGWLSKLRALGVKIKNRVKNWRFISVKKAFNFRQRSLKKKSRTKISMPLERERAQSISELRMAIDNAPDSKFHYSGLPVAPVYRAVADVSDTNDLIETKRPPPVPRHRIASTASMQMLIDQENKLQRETTNKVLLEPMDQQHTAYNAEQDYPAHPAVVYDDSVEREVAPGLDSDNEEDKDDYDEEDDELLQELIIEKWKNYLRRVVAERIEYKLEAYRLSLIPIPSLVNHEDDTASMKSTSDFEMDDSDLHSLASTSASSAEYSSESSDTSTSYMSSTSVIPTSCHISTFDILQYQQEYMSRINDIPTAVKRSSTLPIKVKVLTEAHKEQHDRSISAV</sequence>